<organism evidence="1 2">
    <name type="scientific">Solirubrobacter ginsenosidimutans</name>
    <dbReference type="NCBI Taxonomy" id="490573"/>
    <lineage>
        <taxon>Bacteria</taxon>
        <taxon>Bacillati</taxon>
        <taxon>Actinomycetota</taxon>
        <taxon>Thermoleophilia</taxon>
        <taxon>Solirubrobacterales</taxon>
        <taxon>Solirubrobacteraceae</taxon>
        <taxon>Solirubrobacter</taxon>
    </lineage>
</organism>
<dbReference type="RefSeq" id="WP_270044987.1">
    <property type="nucleotide sequence ID" value="NZ_JAPDOD010000051.1"/>
</dbReference>
<evidence type="ECO:0000313" key="2">
    <source>
        <dbReference type="Proteomes" id="UP001149140"/>
    </source>
</evidence>
<evidence type="ECO:0000313" key="1">
    <source>
        <dbReference type="EMBL" id="MDA0165725.1"/>
    </source>
</evidence>
<dbReference type="AlphaFoldDB" id="A0A9X3N2B2"/>
<accession>A0A9X3N2B2</accession>
<proteinExistence type="predicted"/>
<gene>
    <name evidence="1" type="ORF">OM076_35990</name>
</gene>
<dbReference type="EMBL" id="JAPDOD010000051">
    <property type="protein sequence ID" value="MDA0165725.1"/>
    <property type="molecule type" value="Genomic_DNA"/>
</dbReference>
<keyword evidence="2" id="KW-1185">Reference proteome</keyword>
<protein>
    <submittedName>
        <fullName evidence="1">Uncharacterized protein</fullName>
    </submittedName>
</protein>
<reference evidence="1" key="1">
    <citation type="submission" date="2022-10" db="EMBL/GenBank/DDBJ databases">
        <title>The WGS of Solirubrobacter ginsenosidimutans DSM 21036.</title>
        <authorList>
            <person name="Jiang Z."/>
        </authorList>
    </citation>
    <scope>NUCLEOTIDE SEQUENCE</scope>
    <source>
        <strain evidence="1">DSM 21036</strain>
    </source>
</reference>
<sequence>MPDATDAFSTIDDFLLSLAEGVSYAQAELARAGVSGPPGAQVLYQLPRVEFELKMNLTVVQDQGLSQRYRYLRAARPNDKHLLFKPLTTEEASSTLEIAATVKGAFVAVPANNGLPAPMMRTLIDPSDPRAPTVRVTVSNAAGEAMSGVEVQLNVDREESVALNQAVGVGFAVAAGTAFDEGVLVTDAGGTAQTVLRIAAGQAKGLLVIAIDALSQTDAIVYEVTA</sequence>
<dbReference type="Proteomes" id="UP001149140">
    <property type="component" value="Unassembled WGS sequence"/>
</dbReference>
<name>A0A9X3N2B2_9ACTN</name>
<comment type="caution">
    <text evidence="1">The sequence shown here is derived from an EMBL/GenBank/DDBJ whole genome shotgun (WGS) entry which is preliminary data.</text>
</comment>